<dbReference type="SUPFAM" id="SSF50729">
    <property type="entry name" value="PH domain-like"/>
    <property type="match status" value="1"/>
</dbReference>
<evidence type="ECO:0000313" key="5">
    <source>
        <dbReference type="Proteomes" id="UP000030854"/>
    </source>
</evidence>
<comment type="caution">
    <text evidence="4">The sequence shown here is derived from an EMBL/GenBank/DDBJ whole genome shotgun (WGS) entry which is preliminary data.</text>
</comment>
<feature type="region of interest" description="Disordered" evidence="2">
    <location>
        <begin position="1"/>
        <end position="28"/>
    </location>
</feature>
<dbReference type="PANTHER" id="PTHR28190:SF1">
    <property type="entry name" value="NUCLEAR MIGRATION PROTEIN NUM1"/>
    <property type="match status" value="1"/>
</dbReference>
<dbReference type="GO" id="GO:0005739">
    <property type="term" value="C:mitochondrion"/>
    <property type="evidence" value="ECO:0007669"/>
    <property type="project" value="TreeGrafter"/>
</dbReference>
<name>A0A0B1P9D4_UNCNE</name>
<protein>
    <submittedName>
        <fullName evidence="4">Putative anucleate primary sterigmata protein a</fullName>
    </submittedName>
</protein>
<reference evidence="4 5" key="1">
    <citation type="journal article" date="2014" name="BMC Genomics">
        <title>Adaptive genomic structural variation in the grape powdery mildew pathogen, Erysiphe necator.</title>
        <authorList>
            <person name="Jones L."/>
            <person name="Riaz S."/>
            <person name="Morales-Cruz A."/>
            <person name="Amrine K.C."/>
            <person name="McGuire B."/>
            <person name="Gubler W.D."/>
            <person name="Walker M.A."/>
            <person name="Cantu D."/>
        </authorList>
    </citation>
    <scope>NUCLEOTIDE SEQUENCE [LARGE SCALE GENOMIC DNA]</scope>
    <source>
        <strain evidence="5">c</strain>
    </source>
</reference>
<keyword evidence="5" id="KW-1185">Reference proteome</keyword>
<accession>A0A0B1P9D4</accession>
<dbReference type="EMBL" id="JNVN01001128">
    <property type="protein sequence ID" value="KHJ33970.1"/>
    <property type="molecule type" value="Genomic_DNA"/>
</dbReference>
<evidence type="ECO:0000313" key="4">
    <source>
        <dbReference type="EMBL" id="KHJ33970.1"/>
    </source>
</evidence>
<dbReference type="OMA" id="LHHAHRM"/>
<feature type="region of interest" description="Disordered" evidence="2">
    <location>
        <begin position="1382"/>
        <end position="1405"/>
    </location>
</feature>
<dbReference type="InterPro" id="IPR001849">
    <property type="entry name" value="PH_domain"/>
</dbReference>
<organism evidence="4 5">
    <name type="scientific">Uncinula necator</name>
    <name type="common">Grape powdery mildew</name>
    <dbReference type="NCBI Taxonomy" id="52586"/>
    <lineage>
        <taxon>Eukaryota</taxon>
        <taxon>Fungi</taxon>
        <taxon>Dikarya</taxon>
        <taxon>Ascomycota</taxon>
        <taxon>Pezizomycotina</taxon>
        <taxon>Leotiomycetes</taxon>
        <taxon>Erysiphales</taxon>
        <taxon>Erysiphaceae</taxon>
        <taxon>Erysiphe</taxon>
    </lineage>
</organism>
<feature type="region of interest" description="Disordered" evidence="2">
    <location>
        <begin position="451"/>
        <end position="472"/>
    </location>
</feature>
<dbReference type="GO" id="GO:0005938">
    <property type="term" value="C:cell cortex"/>
    <property type="evidence" value="ECO:0007669"/>
    <property type="project" value="InterPro"/>
</dbReference>
<feature type="region of interest" description="Disordered" evidence="2">
    <location>
        <begin position="701"/>
        <end position="721"/>
    </location>
</feature>
<dbReference type="PANTHER" id="PTHR28190">
    <property type="entry name" value="NUCLEAR MIGRATION PROTEIN NUM1"/>
    <property type="match status" value="1"/>
</dbReference>
<dbReference type="PROSITE" id="PS50003">
    <property type="entry name" value="PH_DOMAIN"/>
    <property type="match status" value="1"/>
</dbReference>
<feature type="compositionally biased region" description="Polar residues" evidence="2">
    <location>
        <begin position="660"/>
        <end position="679"/>
    </location>
</feature>
<feature type="coiled-coil region" evidence="1">
    <location>
        <begin position="228"/>
        <end position="357"/>
    </location>
</feature>
<feature type="compositionally biased region" description="Polar residues" evidence="2">
    <location>
        <begin position="602"/>
        <end position="616"/>
    </location>
</feature>
<dbReference type="InterPro" id="IPR053005">
    <property type="entry name" value="Nuclear_Pos-Cytoskel_Interact"/>
</dbReference>
<keyword evidence="1" id="KW-0175">Coiled coil</keyword>
<feature type="compositionally biased region" description="Polar residues" evidence="2">
    <location>
        <begin position="1143"/>
        <end position="1179"/>
    </location>
</feature>
<dbReference type="SMART" id="SM00233">
    <property type="entry name" value="PH"/>
    <property type="match status" value="1"/>
</dbReference>
<feature type="domain" description="PH" evidence="3">
    <location>
        <begin position="1240"/>
        <end position="1351"/>
    </location>
</feature>
<dbReference type="GO" id="GO:0015631">
    <property type="term" value="F:tubulin binding"/>
    <property type="evidence" value="ECO:0007669"/>
    <property type="project" value="TreeGrafter"/>
</dbReference>
<dbReference type="GO" id="GO:0032065">
    <property type="term" value="P:maintenance of protein location in cell cortex"/>
    <property type="evidence" value="ECO:0007669"/>
    <property type="project" value="InterPro"/>
</dbReference>
<dbReference type="CDD" id="cd13365">
    <property type="entry name" value="PH_PLC_plant-like"/>
    <property type="match status" value="1"/>
</dbReference>
<dbReference type="STRING" id="52586.A0A0B1P9D4"/>
<feature type="region of interest" description="Disordered" evidence="2">
    <location>
        <begin position="569"/>
        <end position="626"/>
    </location>
</feature>
<feature type="compositionally biased region" description="Polar residues" evidence="2">
    <location>
        <begin position="702"/>
        <end position="719"/>
    </location>
</feature>
<feature type="region of interest" description="Disordered" evidence="2">
    <location>
        <begin position="650"/>
        <end position="679"/>
    </location>
</feature>
<dbReference type="Proteomes" id="UP000030854">
    <property type="component" value="Unassembled WGS sequence"/>
</dbReference>
<dbReference type="HOGENOM" id="CLU_001023_0_0_1"/>
<dbReference type="GO" id="GO:0000226">
    <property type="term" value="P:microtubule cytoskeleton organization"/>
    <property type="evidence" value="ECO:0007669"/>
    <property type="project" value="TreeGrafter"/>
</dbReference>
<sequence length="1519" mass="172081">MATLMESNLSFEASNSNRSPSEQDPFISQATNSNHHRFANFDSNIFSQSPTTSPEQAKRALEAHLAETERRIQDTSRLGTALLQQRKDLEGRLEEIGKQQDEENITPELRQKLLEIEKDYYEVGRESARAFLSKPRVLNNDIVDSSIASGIMDKRLISPSKERFESHGMGSPSKINVSNRRQRNQPINRIHDIEFATEISTSLLSQVRHLQALLAEKDDHMKNIALENSRLEVEIEGFTDRLRSLDESGERYKDENWNLETQLQEYKAKEKEAADRERRLTQNYNIIQSEKSAAQKDLDEIKSAYAKLLEEHNLALKYSDAELGSAKRNLIEIETERNSLQQKVDELLGQNRELVKAIAYQRGRLEDKNENYGVAIEDLDMKSDDLTPEHSPPPSPVKGTPRHSLLESETLKSSLHHAHRMIQNLKSNIYREKTEKLELKRLLQDTRDELEQRRGEIGQSNGKKARKLDLKDSKRQAKIGQLGGLRNSTCEVCIDESNWEDENQDERHKNINPSQEISSDALHERLLIASTDLVVSTATTPAGTSDHFETANEHEVSDAFETADESAIQKNDLHDSPDNYSEDFTETECETRDLKQRKSKRTVSGNRYSFQSTASTSDDDYDNGQQNYRVINNTQPSRLRLKVNRIVSRRSRVSSEEPHFNSSPASFANTSRDGTPQAKGQSLFAELGEIVGCDEDELIGETPNSFKSTPRSMRSNSSVRALKSRPMLPSAMFRPAMVEFGMMTEPWEPEFPIDPKTVPNIYKSKVNNINLSLNFPESFPDYVSVATQIDSLVMMTDASSQWSEDNLLDKKEMNSQPIHFPNYIDMSSQCDLDKDIMHDNFTPNPKISTSIANKSSTNYIDASSISDKVYLSVSKISSEEFTPIDSFNSNIHRPVNTQQEYSEFFPECLDFSTIQHLEIEPIEPLGFPMDFNPFSNEELENDEKIQNIEPQSLKKWTSKLVKTDRASEICNFESRVHVSTDDFDTIASSNSQLFGQDFVKSNKSYITSKKINTIDESSQTVLTADEIENMLKSIPVPVLIESQRNSSSSSRASQSLSQKISQSEILRCNDQTKVSMVMKTSESTLIDVPRAQSKATYRQNNVGAHGNQISANEKIKITPATAQNIKLSHSTSTNMGPPPLPSNYRNMPKSQSRPLTPNFHVPSSPSINDSPTPRPNQSYGSVVIQTPTRINMRSRVSSISSFASEIDTRFQMHNRVGVSTGMQSGIGSGTDPRMISAITQTMIGEYLWKYTRKTGRGVMSEKRHRRYFWVHPYTRTLYWSNRDPSLAGRAELKAKSVPIEAVRVVTDDNPMPPGLHRKSLIIITPNRAVKFTATTGQRHETWFNSLSYLLLRTEEESLEDTSGVVNGSITCEDVAEFNPSCNNHHTNRNESHAKNSHINGSRSSRLSVGNFSRLSNYWRPSREGLIGSMSSRQSKYSIDNIKSVYEASEVHDSAEDLREFLRRQDRESDKLENVRACCDGRHDVGHLHNSSRSRYTKTISTIQGSSRVEGSVRYDSRNR</sequence>
<feature type="region of interest" description="Disordered" evidence="2">
    <location>
        <begin position="1042"/>
        <end position="1061"/>
    </location>
</feature>
<dbReference type="GO" id="GO:0005543">
    <property type="term" value="F:phospholipid binding"/>
    <property type="evidence" value="ECO:0007669"/>
    <property type="project" value="InterPro"/>
</dbReference>
<dbReference type="InterPro" id="IPR024774">
    <property type="entry name" value="PH_dom-Mcp5-type"/>
</dbReference>
<evidence type="ECO:0000256" key="1">
    <source>
        <dbReference type="SAM" id="Coils"/>
    </source>
</evidence>
<proteinExistence type="predicted"/>
<dbReference type="Pfam" id="PF12814">
    <property type="entry name" value="Mcp5_PH"/>
    <property type="match status" value="1"/>
</dbReference>
<evidence type="ECO:0000259" key="3">
    <source>
        <dbReference type="PROSITE" id="PS50003"/>
    </source>
</evidence>
<evidence type="ECO:0000256" key="2">
    <source>
        <dbReference type="SAM" id="MobiDB-lite"/>
    </source>
</evidence>
<gene>
    <name evidence="4" type="ORF">EV44_g1329</name>
</gene>
<feature type="compositionally biased region" description="Polar residues" evidence="2">
    <location>
        <begin position="1396"/>
        <end position="1405"/>
    </location>
</feature>
<feature type="region of interest" description="Disordered" evidence="2">
    <location>
        <begin position="383"/>
        <end position="403"/>
    </location>
</feature>
<feature type="region of interest" description="Disordered" evidence="2">
    <location>
        <begin position="1127"/>
        <end position="1179"/>
    </location>
</feature>